<dbReference type="Pfam" id="PF03992">
    <property type="entry name" value="ABM"/>
    <property type="match status" value="1"/>
</dbReference>
<keyword evidence="1" id="KW-0812">Transmembrane</keyword>
<keyword evidence="1" id="KW-1133">Transmembrane helix</keyword>
<protein>
    <recommendedName>
        <fullName evidence="2">ABM domain-containing protein</fullName>
    </recommendedName>
</protein>
<dbReference type="InterPro" id="IPR007138">
    <property type="entry name" value="ABM_dom"/>
</dbReference>
<name>A0A7S1UNL8_9STRA</name>
<dbReference type="AlphaFoldDB" id="A0A7S1UNL8"/>
<proteinExistence type="predicted"/>
<dbReference type="SUPFAM" id="SSF54909">
    <property type="entry name" value="Dimeric alpha+beta barrel"/>
    <property type="match status" value="1"/>
</dbReference>
<accession>A0A7S1UNL8</accession>
<dbReference type="InterPro" id="IPR011008">
    <property type="entry name" value="Dimeric_a/b-barrel"/>
</dbReference>
<feature type="domain" description="ABM" evidence="2">
    <location>
        <begin position="66"/>
        <end position="130"/>
    </location>
</feature>
<evidence type="ECO:0000313" key="3">
    <source>
        <dbReference type="EMBL" id="CAD9273286.1"/>
    </source>
</evidence>
<reference evidence="3" key="1">
    <citation type="submission" date="2021-01" db="EMBL/GenBank/DDBJ databases">
        <authorList>
            <person name="Corre E."/>
            <person name="Pelletier E."/>
            <person name="Niang G."/>
            <person name="Scheremetjew M."/>
            <person name="Finn R."/>
            <person name="Kale V."/>
            <person name="Holt S."/>
            <person name="Cochrane G."/>
            <person name="Meng A."/>
            <person name="Brown T."/>
            <person name="Cohen L."/>
        </authorList>
    </citation>
    <scope>NUCLEOTIDE SEQUENCE</scope>
    <source>
        <strain evidence="3">CCMP 410</strain>
    </source>
</reference>
<feature type="transmembrane region" description="Helical" evidence="1">
    <location>
        <begin position="16"/>
        <end position="36"/>
    </location>
</feature>
<organism evidence="3">
    <name type="scientific">Grammatophora oceanica</name>
    <dbReference type="NCBI Taxonomy" id="210454"/>
    <lineage>
        <taxon>Eukaryota</taxon>
        <taxon>Sar</taxon>
        <taxon>Stramenopiles</taxon>
        <taxon>Ochrophyta</taxon>
        <taxon>Bacillariophyta</taxon>
        <taxon>Fragilariophyceae</taxon>
        <taxon>Fragilariophycidae</taxon>
        <taxon>Rhabdonematales</taxon>
        <taxon>Grammatophoraceae</taxon>
        <taxon>Grammatophora</taxon>
    </lineage>
</organism>
<evidence type="ECO:0000259" key="2">
    <source>
        <dbReference type="Pfam" id="PF03992"/>
    </source>
</evidence>
<dbReference type="Gene3D" id="3.30.70.100">
    <property type="match status" value="1"/>
</dbReference>
<sequence>MLGSSNRSNQRGGINGLHLLTLAAVVSVYVVGRSVFGSSSYVRRSHQQNDPAFSLLVKLRFEEESYKQQFLRDIGPVASYVKQHEPQTLAYEVLLSDSDPLQVLIIERYADKEKAYLEIHKSSEEFLQFRPKLKAMMEEGKVSMDGHSYIDSQVGFF</sequence>
<dbReference type="PANTHER" id="PTHR40624">
    <property type="entry name" value="BIOSYNTHESIS MONOOXYGENASE, PUTATIVE (AFU_ORTHOLOGUE AFUA_1G12025)-RELATED"/>
    <property type="match status" value="1"/>
</dbReference>
<keyword evidence="1" id="KW-0472">Membrane</keyword>
<gene>
    <name evidence="3" type="ORF">GOCE00092_LOCUS2193</name>
</gene>
<evidence type="ECO:0000256" key="1">
    <source>
        <dbReference type="SAM" id="Phobius"/>
    </source>
</evidence>
<dbReference type="PANTHER" id="PTHR40624:SF1">
    <property type="entry name" value="BIOSYNTHESIS MONOOXYGENASE, PUTATIVE (AFU_ORTHOLOGUE AFUA_1G12025)-RELATED"/>
    <property type="match status" value="1"/>
</dbReference>
<dbReference type="EMBL" id="HBGK01004183">
    <property type="protein sequence ID" value="CAD9273286.1"/>
    <property type="molecule type" value="Transcribed_RNA"/>
</dbReference>